<dbReference type="PRINTS" id="PR00038">
    <property type="entry name" value="HTHLUXR"/>
</dbReference>
<evidence type="ECO:0000256" key="3">
    <source>
        <dbReference type="ARBA" id="ARBA00023125"/>
    </source>
</evidence>
<evidence type="ECO:0000259" key="6">
    <source>
        <dbReference type="PROSITE" id="PS50043"/>
    </source>
</evidence>
<dbReference type="InterPro" id="IPR001789">
    <property type="entry name" value="Sig_transdc_resp-reg_receiver"/>
</dbReference>
<reference evidence="8 9" key="1">
    <citation type="submission" date="2019-02" db="EMBL/GenBank/DDBJ databases">
        <title>Genomic Encyclopedia of Type Strains, Phase IV (KMG-IV): sequencing the most valuable type-strain genomes for metagenomic binning, comparative biology and taxonomic classification.</title>
        <authorList>
            <person name="Goeker M."/>
        </authorList>
    </citation>
    <scope>NUCLEOTIDE SEQUENCE [LARGE SCALE GENOMIC DNA]</scope>
    <source>
        <strain evidence="8 9">DSM 16618</strain>
    </source>
</reference>
<dbReference type="CDD" id="cd17535">
    <property type="entry name" value="REC_NarL-like"/>
    <property type="match status" value="1"/>
</dbReference>
<dbReference type="PROSITE" id="PS50110">
    <property type="entry name" value="RESPONSE_REGULATORY"/>
    <property type="match status" value="1"/>
</dbReference>
<dbReference type="GO" id="GO:0003677">
    <property type="term" value="F:DNA binding"/>
    <property type="evidence" value="ECO:0007669"/>
    <property type="project" value="UniProtKB-KW"/>
</dbReference>
<accession>A0A4Q7MIM6</accession>
<dbReference type="Pfam" id="PF00196">
    <property type="entry name" value="GerE"/>
    <property type="match status" value="1"/>
</dbReference>
<dbReference type="EMBL" id="SGWZ01000004">
    <property type="protein sequence ID" value="RZS67403.1"/>
    <property type="molecule type" value="Genomic_DNA"/>
</dbReference>
<name>A0A4Q7MIM6_9BURK</name>
<feature type="domain" description="Response regulatory" evidence="7">
    <location>
        <begin position="15"/>
        <end position="139"/>
    </location>
</feature>
<keyword evidence="3" id="KW-0238">DNA-binding</keyword>
<dbReference type="Gene3D" id="3.40.50.2300">
    <property type="match status" value="1"/>
</dbReference>
<comment type="caution">
    <text evidence="8">The sequence shown here is derived from an EMBL/GenBank/DDBJ whole genome shotgun (WGS) entry which is preliminary data.</text>
</comment>
<dbReference type="PROSITE" id="PS50043">
    <property type="entry name" value="HTH_LUXR_2"/>
    <property type="match status" value="1"/>
</dbReference>
<keyword evidence="2" id="KW-0805">Transcription regulation</keyword>
<dbReference type="InterPro" id="IPR058245">
    <property type="entry name" value="NreC/VraR/RcsB-like_REC"/>
</dbReference>
<dbReference type="RefSeq" id="WP_083969542.1">
    <property type="nucleotide sequence ID" value="NZ_CBCSEB010000015.1"/>
</dbReference>
<dbReference type="AlphaFoldDB" id="A0A4Q7MIM6"/>
<feature type="domain" description="HTH luxR-type" evidence="6">
    <location>
        <begin position="158"/>
        <end position="223"/>
    </location>
</feature>
<dbReference type="PROSITE" id="PS00622">
    <property type="entry name" value="HTH_LUXR_1"/>
    <property type="match status" value="1"/>
</dbReference>
<evidence type="ECO:0000256" key="2">
    <source>
        <dbReference type="ARBA" id="ARBA00023015"/>
    </source>
</evidence>
<dbReference type="SMART" id="SM00448">
    <property type="entry name" value="REC"/>
    <property type="match status" value="1"/>
</dbReference>
<dbReference type="InterPro" id="IPR039420">
    <property type="entry name" value="WalR-like"/>
</dbReference>
<protein>
    <submittedName>
        <fullName evidence="8">LuxR family two component transcriptional regulator</fullName>
    </submittedName>
</protein>
<dbReference type="PANTHER" id="PTHR43214">
    <property type="entry name" value="TWO-COMPONENT RESPONSE REGULATOR"/>
    <property type="match status" value="1"/>
</dbReference>
<dbReference type="InterPro" id="IPR011006">
    <property type="entry name" value="CheY-like_superfamily"/>
</dbReference>
<dbReference type="SMART" id="SM00421">
    <property type="entry name" value="HTH_LUXR"/>
    <property type="match status" value="1"/>
</dbReference>
<dbReference type="Pfam" id="PF00072">
    <property type="entry name" value="Response_reg"/>
    <property type="match status" value="1"/>
</dbReference>
<proteinExistence type="predicted"/>
<evidence type="ECO:0000259" key="7">
    <source>
        <dbReference type="PROSITE" id="PS50110"/>
    </source>
</evidence>
<dbReference type="GeneID" id="99726834"/>
<dbReference type="Proteomes" id="UP000292039">
    <property type="component" value="Unassembled WGS sequence"/>
</dbReference>
<dbReference type="PANTHER" id="PTHR43214:SF41">
    <property type="entry name" value="NITRATE_NITRITE RESPONSE REGULATOR PROTEIN NARP"/>
    <property type="match status" value="1"/>
</dbReference>
<evidence type="ECO:0000256" key="4">
    <source>
        <dbReference type="ARBA" id="ARBA00023163"/>
    </source>
</evidence>
<dbReference type="GO" id="GO:0006355">
    <property type="term" value="P:regulation of DNA-templated transcription"/>
    <property type="evidence" value="ECO:0007669"/>
    <property type="project" value="InterPro"/>
</dbReference>
<dbReference type="SUPFAM" id="SSF46894">
    <property type="entry name" value="C-terminal effector domain of the bipartite response regulators"/>
    <property type="match status" value="1"/>
</dbReference>
<keyword evidence="4" id="KW-0804">Transcription</keyword>
<evidence type="ECO:0000256" key="1">
    <source>
        <dbReference type="ARBA" id="ARBA00022553"/>
    </source>
</evidence>
<dbReference type="SUPFAM" id="SSF52172">
    <property type="entry name" value="CheY-like"/>
    <property type="match status" value="1"/>
</dbReference>
<evidence type="ECO:0000313" key="9">
    <source>
        <dbReference type="Proteomes" id="UP000292039"/>
    </source>
</evidence>
<feature type="modified residue" description="4-aspartylphosphate" evidence="5">
    <location>
        <position position="74"/>
    </location>
</feature>
<dbReference type="InterPro" id="IPR016032">
    <property type="entry name" value="Sig_transdc_resp-reg_C-effctor"/>
</dbReference>
<dbReference type="GO" id="GO:0000160">
    <property type="term" value="P:phosphorelay signal transduction system"/>
    <property type="evidence" value="ECO:0007669"/>
    <property type="project" value="InterPro"/>
</dbReference>
<gene>
    <name evidence="8" type="ORF">EV679_2622</name>
</gene>
<keyword evidence="1 5" id="KW-0597">Phosphoprotein</keyword>
<evidence type="ECO:0000256" key="5">
    <source>
        <dbReference type="PROSITE-ProRule" id="PRU00169"/>
    </source>
</evidence>
<organism evidence="8 9">
    <name type="scientific">Kerstersia gyiorum</name>
    <dbReference type="NCBI Taxonomy" id="206506"/>
    <lineage>
        <taxon>Bacteria</taxon>
        <taxon>Pseudomonadati</taxon>
        <taxon>Pseudomonadota</taxon>
        <taxon>Betaproteobacteria</taxon>
        <taxon>Burkholderiales</taxon>
        <taxon>Alcaligenaceae</taxon>
        <taxon>Kerstersia</taxon>
    </lineage>
</organism>
<sequence>MQPNLPPQAMLAPIRIMLVDDHELVRDGIRLCLSAHPELEIVGEAAGHDQALALLAQLSGQADGAGLPDLVLTDLNMRGPDGLALIAAIHERWPQIATLVLSMHDNTEYITRALRAGARGYLLKDGPSQELVQALGAVMNGQPYFSASVMAQLARSQPYGPEPLLTQREKQILALIGSGSSSKQIARELDLSVRTVESHRLNIRRKLQIDGQAELIKYAVEHKDRL</sequence>
<dbReference type="CDD" id="cd06170">
    <property type="entry name" value="LuxR_C_like"/>
    <property type="match status" value="1"/>
</dbReference>
<evidence type="ECO:0000313" key="8">
    <source>
        <dbReference type="EMBL" id="RZS67403.1"/>
    </source>
</evidence>
<dbReference type="InterPro" id="IPR000792">
    <property type="entry name" value="Tscrpt_reg_LuxR_C"/>
</dbReference>